<dbReference type="EMBL" id="JAEKNR010000036">
    <property type="protein sequence ID" value="MBJ7597074.1"/>
    <property type="molecule type" value="Genomic_DNA"/>
</dbReference>
<comment type="caution">
    <text evidence="1">The sequence shown here is derived from an EMBL/GenBank/DDBJ whole genome shotgun (WGS) entry which is preliminary data.</text>
</comment>
<reference evidence="1" key="1">
    <citation type="submission" date="2020-10" db="EMBL/GenBank/DDBJ databases">
        <title>Ca. Dormibacterota MAGs.</title>
        <authorList>
            <person name="Montgomery K."/>
        </authorList>
    </citation>
    <scope>NUCLEOTIDE SEQUENCE [LARGE SCALE GENOMIC DNA]</scope>
    <source>
        <strain evidence="1">SC8812_S17_10</strain>
    </source>
</reference>
<name>A0A934K1B0_9BACT</name>
<dbReference type="AlphaFoldDB" id="A0A934K1B0"/>
<dbReference type="Proteomes" id="UP000612893">
    <property type="component" value="Unassembled WGS sequence"/>
</dbReference>
<keyword evidence="2" id="KW-1185">Reference proteome</keyword>
<organism evidence="1 2">
    <name type="scientific">Candidatus Nephthysia bennettiae</name>
    <dbReference type="NCBI Taxonomy" id="3127016"/>
    <lineage>
        <taxon>Bacteria</taxon>
        <taxon>Bacillati</taxon>
        <taxon>Candidatus Dormiibacterota</taxon>
        <taxon>Candidatus Dormibacteria</taxon>
        <taxon>Candidatus Dormibacterales</taxon>
        <taxon>Candidatus Dormibacteraceae</taxon>
        <taxon>Candidatus Nephthysia</taxon>
    </lineage>
</organism>
<protein>
    <submittedName>
        <fullName evidence="1">Uncharacterized protein</fullName>
    </submittedName>
</protein>
<accession>A0A934K1B0</accession>
<evidence type="ECO:0000313" key="2">
    <source>
        <dbReference type="Proteomes" id="UP000612893"/>
    </source>
</evidence>
<proteinExistence type="predicted"/>
<gene>
    <name evidence="1" type="ORF">JF922_03170</name>
</gene>
<evidence type="ECO:0000313" key="1">
    <source>
        <dbReference type="EMBL" id="MBJ7597074.1"/>
    </source>
</evidence>
<sequence>MSSRDEFVVKLPEQRVSELVAAGTARHFDAGRGRPMKEWAAIDLAGGADPVALAQEAHRYVRSRQG</sequence>